<protein>
    <recommendedName>
        <fullName evidence="8">C2H2-type domain-containing protein</fullName>
    </recommendedName>
</protein>
<dbReference type="OrthoDB" id="6492897at2759"/>
<evidence type="ECO:0000256" key="2">
    <source>
        <dbReference type="ARBA" id="ARBA00022723"/>
    </source>
</evidence>
<evidence type="ECO:0000313" key="9">
    <source>
        <dbReference type="EMBL" id="GFS61860.1"/>
    </source>
</evidence>
<dbReference type="GO" id="GO:0005634">
    <property type="term" value="C:nucleus"/>
    <property type="evidence" value="ECO:0007669"/>
    <property type="project" value="UniProtKB-SubCell"/>
</dbReference>
<dbReference type="AlphaFoldDB" id="A0A8X6MJI0"/>
<comment type="subcellular location">
    <subcellularLocation>
        <location evidence="1">Nucleus</location>
    </subcellularLocation>
</comment>
<evidence type="ECO:0000313" key="10">
    <source>
        <dbReference type="Proteomes" id="UP000886998"/>
    </source>
</evidence>
<dbReference type="Gene3D" id="3.30.160.60">
    <property type="entry name" value="Classic Zinc Finger"/>
    <property type="match status" value="2"/>
</dbReference>
<name>A0A8X6MJI0_9ARAC</name>
<reference evidence="9" key="1">
    <citation type="submission" date="2020-08" db="EMBL/GenBank/DDBJ databases">
        <title>Multicomponent nature underlies the extraordinary mechanical properties of spider dragline silk.</title>
        <authorList>
            <person name="Kono N."/>
            <person name="Nakamura H."/>
            <person name="Mori M."/>
            <person name="Yoshida Y."/>
            <person name="Ohtoshi R."/>
            <person name="Malay A.D."/>
            <person name="Moran D.A.P."/>
            <person name="Tomita M."/>
            <person name="Numata K."/>
            <person name="Arakawa K."/>
        </authorList>
    </citation>
    <scope>NUCLEOTIDE SEQUENCE</scope>
</reference>
<gene>
    <name evidence="9" type="ORF">TNIN_420641</name>
</gene>
<evidence type="ECO:0000256" key="7">
    <source>
        <dbReference type="PROSITE-ProRule" id="PRU00042"/>
    </source>
</evidence>
<comment type="caution">
    <text evidence="9">The sequence shown here is derived from an EMBL/GenBank/DDBJ whole genome shotgun (WGS) entry which is preliminary data.</text>
</comment>
<organism evidence="9 10">
    <name type="scientific">Trichonephila inaurata madagascariensis</name>
    <dbReference type="NCBI Taxonomy" id="2747483"/>
    <lineage>
        <taxon>Eukaryota</taxon>
        <taxon>Metazoa</taxon>
        <taxon>Ecdysozoa</taxon>
        <taxon>Arthropoda</taxon>
        <taxon>Chelicerata</taxon>
        <taxon>Arachnida</taxon>
        <taxon>Araneae</taxon>
        <taxon>Araneomorphae</taxon>
        <taxon>Entelegynae</taxon>
        <taxon>Araneoidea</taxon>
        <taxon>Nephilidae</taxon>
        <taxon>Trichonephila</taxon>
        <taxon>Trichonephila inaurata</taxon>
    </lineage>
</organism>
<dbReference type="GO" id="GO:0000981">
    <property type="term" value="F:DNA-binding transcription factor activity, RNA polymerase II-specific"/>
    <property type="evidence" value="ECO:0007669"/>
    <property type="project" value="TreeGrafter"/>
</dbReference>
<evidence type="ECO:0000256" key="6">
    <source>
        <dbReference type="ARBA" id="ARBA00023242"/>
    </source>
</evidence>
<keyword evidence="3" id="KW-0677">Repeat</keyword>
<evidence type="ECO:0000259" key="8">
    <source>
        <dbReference type="PROSITE" id="PS50157"/>
    </source>
</evidence>
<keyword evidence="6" id="KW-0539">Nucleus</keyword>
<dbReference type="SUPFAM" id="SSF57667">
    <property type="entry name" value="beta-beta-alpha zinc fingers"/>
    <property type="match status" value="1"/>
</dbReference>
<keyword evidence="10" id="KW-1185">Reference proteome</keyword>
<dbReference type="InterPro" id="IPR013087">
    <property type="entry name" value="Znf_C2H2_type"/>
</dbReference>
<evidence type="ECO:0000256" key="4">
    <source>
        <dbReference type="ARBA" id="ARBA00022771"/>
    </source>
</evidence>
<sequence length="163" mass="18948">MAESNIHPSEEDFSYFCFDCRNTIQDTQKDFFYVGALGPCCTCTVCGEEFEAGFKREKMNSFDRPSYLCDVCGKPFRTSQQLSHHSYHHSNQWPHRCPFCQKGFAIRAYLERHTRKRNTLRTIRCTNCLNFFSGKICSNMLPDAHCEKCSSGPTSVEYVNFRM</sequence>
<proteinExistence type="predicted"/>
<keyword evidence="4 7" id="KW-0863">Zinc-finger</keyword>
<dbReference type="PANTHER" id="PTHR24394">
    <property type="entry name" value="ZINC FINGER PROTEIN"/>
    <property type="match status" value="1"/>
</dbReference>
<keyword evidence="5" id="KW-0862">Zinc</keyword>
<feature type="domain" description="C2H2-type" evidence="8">
    <location>
        <begin position="95"/>
        <end position="122"/>
    </location>
</feature>
<accession>A0A8X6MJI0</accession>
<dbReference type="Proteomes" id="UP000886998">
    <property type="component" value="Unassembled WGS sequence"/>
</dbReference>
<keyword evidence="2" id="KW-0479">Metal-binding</keyword>
<feature type="domain" description="C2H2-type" evidence="8">
    <location>
        <begin position="67"/>
        <end position="94"/>
    </location>
</feature>
<dbReference type="PANTHER" id="PTHR24394:SF29">
    <property type="entry name" value="MYONEURIN"/>
    <property type="match status" value="1"/>
</dbReference>
<evidence type="ECO:0000256" key="5">
    <source>
        <dbReference type="ARBA" id="ARBA00022833"/>
    </source>
</evidence>
<evidence type="ECO:0000256" key="1">
    <source>
        <dbReference type="ARBA" id="ARBA00004123"/>
    </source>
</evidence>
<dbReference type="PROSITE" id="PS50157">
    <property type="entry name" value="ZINC_FINGER_C2H2_2"/>
    <property type="match status" value="2"/>
</dbReference>
<dbReference type="InterPro" id="IPR036236">
    <property type="entry name" value="Znf_C2H2_sf"/>
</dbReference>
<dbReference type="SMART" id="SM00355">
    <property type="entry name" value="ZnF_C2H2"/>
    <property type="match status" value="2"/>
</dbReference>
<evidence type="ECO:0000256" key="3">
    <source>
        <dbReference type="ARBA" id="ARBA00022737"/>
    </source>
</evidence>
<dbReference type="PROSITE" id="PS00028">
    <property type="entry name" value="ZINC_FINGER_C2H2_1"/>
    <property type="match status" value="1"/>
</dbReference>
<dbReference type="GO" id="GO:0008270">
    <property type="term" value="F:zinc ion binding"/>
    <property type="evidence" value="ECO:0007669"/>
    <property type="project" value="UniProtKB-KW"/>
</dbReference>
<dbReference type="EMBL" id="BMAV01027729">
    <property type="protein sequence ID" value="GFS61860.1"/>
    <property type="molecule type" value="Genomic_DNA"/>
</dbReference>